<protein>
    <submittedName>
        <fullName evidence="2">Uncharacterized protein</fullName>
    </submittedName>
</protein>
<feature type="transmembrane region" description="Helical" evidence="1">
    <location>
        <begin position="26"/>
        <end position="43"/>
    </location>
</feature>
<dbReference type="EMBL" id="BAIV01000010">
    <property type="protein sequence ID" value="GAE83747.1"/>
    <property type="molecule type" value="Genomic_DNA"/>
</dbReference>
<name>W4USG7_9BACE</name>
<accession>W4USG7</accession>
<dbReference type="Proteomes" id="UP000019131">
    <property type="component" value="Unassembled WGS sequence"/>
</dbReference>
<evidence type="ECO:0000313" key="3">
    <source>
        <dbReference type="Proteomes" id="UP000019131"/>
    </source>
</evidence>
<proteinExistence type="predicted"/>
<gene>
    <name evidence="2" type="ORF">JCM10512_2041</name>
</gene>
<comment type="caution">
    <text evidence="2">The sequence shown here is derived from an EMBL/GenBank/DDBJ whole genome shotgun (WGS) entry which is preliminary data.</text>
</comment>
<evidence type="ECO:0000313" key="2">
    <source>
        <dbReference type="EMBL" id="GAE83747.1"/>
    </source>
</evidence>
<keyword evidence="1" id="KW-1133">Transmembrane helix</keyword>
<keyword evidence="1" id="KW-0812">Transmembrane</keyword>
<keyword evidence="3" id="KW-1185">Reference proteome</keyword>
<evidence type="ECO:0000256" key="1">
    <source>
        <dbReference type="SAM" id="Phobius"/>
    </source>
</evidence>
<organism evidence="2 3">
    <name type="scientific">Bacteroides reticulotermitis JCM 10512</name>
    <dbReference type="NCBI Taxonomy" id="1445607"/>
    <lineage>
        <taxon>Bacteria</taxon>
        <taxon>Pseudomonadati</taxon>
        <taxon>Bacteroidota</taxon>
        <taxon>Bacteroidia</taxon>
        <taxon>Bacteroidales</taxon>
        <taxon>Bacteroidaceae</taxon>
        <taxon>Bacteroides</taxon>
    </lineage>
</organism>
<reference evidence="2 3" key="1">
    <citation type="journal article" date="2014" name="Genome Announc.">
        <title>Draft Genome Sequence of Bacteroides reticulotermitis Strain JCM 10512T, Isolated from the Gut of a Termite.</title>
        <authorList>
            <person name="Yuki M."/>
            <person name="Oshima K."/>
            <person name="Suda W."/>
            <person name="Sakamoto M."/>
            <person name="Iida T."/>
            <person name="Hattori M."/>
            <person name="Ohkuma M."/>
        </authorList>
    </citation>
    <scope>NUCLEOTIDE SEQUENCE [LARGE SCALE GENOMIC DNA]</scope>
    <source>
        <strain evidence="2 3">JCM 10512</strain>
    </source>
</reference>
<sequence>MLFGAHPFCIGPNFFKIPYVLPPFKSSVYVGLVLGIVSIYYSNSSEKGGKPIS</sequence>
<keyword evidence="1" id="KW-0472">Membrane</keyword>
<dbReference type="STRING" id="1445607.JCM10512_2041"/>
<dbReference type="AlphaFoldDB" id="W4USG7"/>